<keyword evidence="10" id="KW-0325">Glycoprotein</keyword>
<evidence type="ECO:0000256" key="6">
    <source>
        <dbReference type="ARBA" id="ARBA00022737"/>
    </source>
</evidence>
<dbReference type="InterPro" id="IPR003591">
    <property type="entry name" value="Leu-rich_rpt_typical-subtyp"/>
</dbReference>
<protein>
    <recommendedName>
        <fullName evidence="12">Disease resistance R13L4/SHOC-2-like LRR domain-containing protein</fullName>
    </recommendedName>
</protein>
<evidence type="ECO:0000256" key="9">
    <source>
        <dbReference type="ARBA" id="ARBA00023170"/>
    </source>
</evidence>
<keyword evidence="2" id="KW-1003">Cell membrane</keyword>
<keyword evidence="9" id="KW-0675">Receptor</keyword>
<evidence type="ECO:0000256" key="1">
    <source>
        <dbReference type="ARBA" id="ARBA00004251"/>
    </source>
</evidence>
<reference evidence="13 14" key="1">
    <citation type="journal article" date="2016" name="G3 (Bethesda)">
        <title>First Draft Assembly and Annotation of the Genome of a California Endemic Oak Quercus lobata Nee (Fagaceae).</title>
        <authorList>
            <person name="Sork V.L."/>
            <person name="Fitz-Gibbon S.T."/>
            <person name="Puiu D."/>
            <person name="Crepeau M."/>
            <person name="Gugger P.F."/>
            <person name="Sherman R."/>
            <person name="Stevens K."/>
            <person name="Langley C.H."/>
            <person name="Pellegrini M."/>
            <person name="Salzberg S.L."/>
        </authorList>
    </citation>
    <scope>NUCLEOTIDE SEQUENCE [LARGE SCALE GENOMIC DNA]</scope>
    <source>
        <strain evidence="13 14">cv. SW786</strain>
    </source>
</reference>
<dbReference type="FunFam" id="3.80.10.10:FF:000470">
    <property type="entry name" value="LRR receptor-like serine/threonine-protein kinase RPK2"/>
    <property type="match status" value="1"/>
</dbReference>
<dbReference type="InParanoid" id="A0A7N2LSE2"/>
<feature type="domain" description="Disease resistance R13L4/SHOC-2-like LRR" evidence="12">
    <location>
        <begin position="191"/>
        <end position="300"/>
    </location>
</feature>
<dbReference type="InterPro" id="IPR055414">
    <property type="entry name" value="LRR_R13L4/SHOC2-like"/>
</dbReference>
<evidence type="ECO:0000256" key="7">
    <source>
        <dbReference type="ARBA" id="ARBA00022989"/>
    </source>
</evidence>
<keyword evidence="4" id="KW-0812">Transmembrane</keyword>
<feature type="region of interest" description="Disordered" evidence="11">
    <location>
        <begin position="453"/>
        <end position="472"/>
    </location>
</feature>
<dbReference type="GO" id="GO:0005886">
    <property type="term" value="C:plasma membrane"/>
    <property type="evidence" value="ECO:0007669"/>
    <property type="project" value="UniProtKB-SubCell"/>
</dbReference>
<dbReference type="SMART" id="SM00369">
    <property type="entry name" value="LRR_TYP"/>
    <property type="match status" value="6"/>
</dbReference>
<dbReference type="EMBL" id="LRBV02000005">
    <property type="status" value="NOT_ANNOTATED_CDS"/>
    <property type="molecule type" value="Genomic_DNA"/>
</dbReference>
<dbReference type="PANTHER" id="PTHR48059">
    <property type="entry name" value="POLYGALACTURONASE INHIBITOR 1"/>
    <property type="match status" value="1"/>
</dbReference>
<evidence type="ECO:0000256" key="2">
    <source>
        <dbReference type="ARBA" id="ARBA00022475"/>
    </source>
</evidence>
<proteinExistence type="predicted"/>
<evidence type="ECO:0000256" key="5">
    <source>
        <dbReference type="ARBA" id="ARBA00022729"/>
    </source>
</evidence>
<keyword evidence="5" id="KW-0732">Signal</keyword>
<keyword evidence="7" id="KW-1133">Transmembrane helix</keyword>
<evidence type="ECO:0000256" key="8">
    <source>
        <dbReference type="ARBA" id="ARBA00023136"/>
    </source>
</evidence>
<evidence type="ECO:0000313" key="13">
    <source>
        <dbReference type="EnsemblPlants" id="QL05p057303:mrna"/>
    </source>
</evidence>
<dbReference type="Proteomes" id="UP000594261">
    <property type="component" value="Chromosome 5"/>
</dbReference>
<evidence type="ECO:0000256" key="10">
    <source>
        <dbReference type="ARBA" id="ARBA00023180"/>
    </source>
</evidence>
<dbReference type="InterPro" id="IPR001611">
    <property type="entry name" value="Leu-rich_rpt"/>
</dbReference>
<organism evidence="13 14">
    <name type="scientific">Quercus lobata</name>
    <name type="common">Valley oak</name>
    <dbReference type="NCBI Taxonomy" id="97700"/>
    <lineage>
        <taxon>Eukaryota</taxon>
        <taxon>Viridiplantae</taxon>
        <taxon>Streptophyta</taxon>
        <taxon>Embryophyta</taxon>
        <taxon>Tracheophyta</taxon>
        <taxon>Spermatophyta</taxon>
        <taxon>Magnoliopsida</taxon>
        <taxon>eudicotyledons</taxon>
        <taxon>Gunneridae</taxon>
        <taxon>Pentapetalae</taxon>
        <taxon>rosids</taxon>
        <taxon>fabids</taxon>
        <taxon>Fagales</taxon>
        <taxon>Fagaceae</taxon>
        <taxon>Quercus</taxon>
    </lineage>
</organism>
<name>A0A7N2LSE2_QUELO</name>
<dbReference type="FunFam" id="3.80.10.10:FF:000299">
    <property type="entry name" value="Piriformospora indica-insensitive protein 2"/>
    <property type="match status" value="1"/>
</dbReference>
<keyword evidence="14" id="KW-1185">Reference proteome</keyword>
<accession>A0A7N2LSE2</accession>
<dbReference type="FunFam" id="3.80.10.10:FF:000269">
    <property type="entry name" value="Piriformospora indica-insensitive protein 2"/>
    <property type="match status" value="1"/>
</dbReference>
<evidence type="ECO:0000256" key="11">
    <source>
        <dbReference type="SAM" id="MobiDB-lite"/>
    </source>
</evidence>
<comment type="subcellular location">
    <subcellularLocation>
        <location evidence="1">Cell membrane</location>
        <topology evidence="1">Single-pass type I membrane protein</topology>
    </subcellularLocation>
</comment>
<dbReference type="AlphaFoldDB" id="A0A7N2LSE2"/>
<dbReference type="OMA" id="ETPWPGV"/>
<dbReference type="PRINTS" id="PR00019">
    <property type="entry name" value="LEURICHRPT"/>
</dbReference>
<sequence length="506" mass="54791">MSSLLDPDIKMSMSSCIDIPLLSSSLPSITFEKACEKESRTWLLVLAGEVIAEQNSNSNGGEILVMEEDELLGLFEVLGALLEDPGWAQVHPQPCTDTPWPGVQCEIGQDPPVFHVTKIHIGPDILTPPCKSSANLSESLLKLPYLKTLSLFNCFVTSPLTLSPTIFFGAFSSLEHLALVSNPTLSGEIPSSMSEITSLRVLNLAQNNLQGEIPSKIGGMVNLEQLDLSYNNIMGEIPVEIGGLESLTILDLSWNGIGGNVPSSLGQLQVLQKIDLSSNRLVGMIPPDVGKLNRLALLDLSHNLLNGPIPETLSGLEHLEYLLVDHNPINTSIPLSIGMLRNLKSLSFSGCGLTGPIPNSTATLENLTALDLDNNNLTGTIPPNLGALPNLDQLNLSYNQLSGQVQLSEEFIDKLGKRLDIRGNSGLCTSNQMYKKQNSSTYLEAPVCLNTTGPKNDKTVSDKQPDDDERMKPSWYHDKMSSIAPLQMNQKLISLTLAASFLLFVS</sequence>
<dbReference type="Pfam" id="PF23598">
    <property type="entry name" value="LRR_14"/>
    <property type="match status" value="1"/>
</dbReference>
<dbReference type="Gramene" id="QL05p057303:mrna">
    <property type="protein sequence ID" value="QL05p057303:mrna"/>
    <property type="gene ID" value="QL05p057303"/>
</dbReference>
<dbReference type="Pfam" id="PF13855">
    <property type="entry name" value="LRR_8"/>
    <property type="match status" value="1"/>
</dbReference>
<feature type="compositionally biased region" description="Basic and acidic residues" evidence="11">
    <location>
        <begin position="455"/>
        <end position="472"/>
    </location>
</feature>
<dbReference type="InterPro" id="IPR032675">
    <property type="entry name" value="LRR_dom_sf"/>
</dbReference>
<dbReference type="SUPFAM" id="SSF52058">
    <property type="entry name" value="L domain-like"/>
    <property type="match status" value="1"/>
</dbReference>
<keyword evidence="8" id="KW-0472">Membrane</keyword>
<dbReference type="Gene3D" id="3.80.10.10">
    <property type="entry name" value="Ribonuclease Inhibitor"/>
    <property type="match status" value="3"/>
</dbReference>
<dbReference type="GO" id="GO:0051606">
    <property type="term" value="P:detection of stimulus"/>
    <property type="evidence" value="ECO:0007669"/>
    <property type="project" value="UniProtKB-ARBA"/>
</dbReference>
<keyword evidence="3" id="KW-0433">Leucine-rich repeat</keyword>
<evidence type="ECO:0000259" key="12">
    <source>
        <dbReference type="Pfam" id="PF23598"/>
    </source>
</evidence>
<evidence type="ECO:0000256" key="4">
    <source>
        <dbReference type="ARBA" id="ARBA00022692"/>
    </source>
</evidence>
<reference evidence="13" key="2">
    <citation type="submission" date="2021-01" db="UniProtKB">
        <authorList>
            <consortium name="EnsemblPlants"/>
        </authorList>
    </citation>
    <scope>IDENTIFICATION</scope>
</reference>
<dbReference type="PANTHER" id="PTHR48059:SF30">
    <property type="entry name" value="OS06G0587000 PROTEIN"/>
    <property type="match status" value="1"/>
</dbReference>
<evidence type="ECO:0000256" key="3">
    <source>
        <dbReference type="ARBA" id="ARBA00022614"/>
    </source>
</evidence>
<dbReference type="GO" id="GO:0051707">
    <property type="term" value="P:response to other organism"/>
    <property type="evidence" value="ECO:0007669"/>
    <property type="project" value="UniProtKB-ARBA"/>
</dbReference>
<evidence type="ECO:0000313" key="14">
    <source>
        <dbReference type="Proteomes" id="UP000594261"/>
    </source>
</evidence>
<dbReference type="InterPro" id="IPR051848">
    <property type="entry name" value="PGIP"/>
</dbReference>
<dbReference type="EnsemblPlants" id="QL05p057303:mrna">
    <property type="protein sequence ID" value="QL05p057303:mrna"/>
    <property type="gene ID" value="QL05p057303"/>
</dbReference>
<keyword evidence="6" id="KW-0677">Repeat</keyword>